<keyword evidence="2" id="KW-1185">Reference proteome</keyword>
<evidence type="ECO:0000313" key="2">
    <source>
        <dbReference type="Proteomes" id="UP001162131"/>
    </source>
</evidence>
<dbReference type="AlphaFoldDB" id="A0AAU9K4Z5"/>
<gene>
    <name evidence="1" type="ORF">BSTOLATCC_MIC62452</name>
</gene>
<organism evidence="1 2">
    <name type="scientific">Blepharisma stoltei</name>
    <dbReference type="NCBI Taxonomy" id="1481888"/>
    <lineage>
        <taxon>Eukaryota</taxon>
        <taxon>Sar</taxon>
        <taxon>Alveolata</taxon>
        <taxon>Ciliophora</taxon>
        <taxon>Postciliodesmatophora</taxon>
        <taxon>Heterotrichea</taxon>
        <taxon>Heterotrichida</taxon>
        <taxon>Blepharismidae</taxon>
        <taxon>Blepharisma</taxon>
    </lineage>
</organism>
<protein>
    <submittedName>
        <fullName evidence="1">Uncharacterized protein</fullName>
    </submittedName>
</protein>
<dbReference type="Proteomes" id="UP001162131">
    <property type="component" value="Unassembled WGS sequence"/>
</dbReference>
<accession>A0AAU9K4Z5</accession>
<evidence type="ECO:0000313" key="1">
    <source>
        <dbReference type="EMBL" id="CAG9334867.1"/>
    </source>
</evidence>
<dbReference type="EMBL" id="CAJZBQ010000060">
    <property type="protein sequence ID" value="CAG9334867.1"/>
    <property type="molecule type" value="Genomic_DNA"/>
</dbReference>
<reference evidence="1" key="1">
    <citation type="submission" date="2021-09" db="EMBL/GenBank/DDBJ databases">
        <authorList>
            <consortium name="AG Swart"/>
            <person name="Singh M."/>
            <person name="Singh A."/>
            <person name="Seah K."/>
            <person name="Emmerich C."/>
        </authorList>
    </citation>
    <scope>NUCLEOTIDE SEQUENCE</scope>
    <source>
        <strain evidence="1">ATCC30299</strain>
    </source>
</reference>
<proteinExistence type="predicted"/>
<sequence length="125" mass="14503">MSCNAESEIGADQCSEYSVPSTRASLETNEDCGCWQYSENIPLVYPQNPEDCIELYTPISLDKINKIEQRNKKLKDLIENFDQEIFVYSRDDFSLQQEPILLGNPFESTFHRRRSAVLMERLDSL</sequence>
<name>A0AAU9K4Z5_9CILI</name>
<comment type="caution">
    <text evidence="1">The sequence shown here is derived from an EMBL/GenBank/DDBJ whole genome shotgun (WGS) entry which is preliminary data.</text>
</comment>